<accession>A0A812SLJ7</accession>
<dbReference type="AlphaFoldDB" id="A0A812SLJ7"/>
<dbReference type="GO" id="GO:0005929">
    <property type="term" value="C:cilium"/>
    <property type="evidence" value="ECO:0007669"/>
    <property type="project" value="TreeGrafter"/>
</dbReference>
<reference evidence="1" key="1">
    <citation type="submission" date="2021-02" db="EMBL/GenBank/DDBJ databases">
        <authorList>
            <person name="Dougan E. K."/>
            <person name="Rhodes N."/>
            <person name="Thang M."/>
            <person name="Chan C."/>
        </authorList>
    </citation>
    <scope>NUCLEOTIDE SEQUENCE</scope>
</reference>
<comment type="caution">
    <text evidence="1">The sequence shown here is derived from an EMBL/GenBank/DDBJ whole genome shotgun (WGS) entry which is preliminary data.</text>
</comment>
<sequence>MLKESRLRRKARLQEEQHPTEPIDIFYEDDVNMGMMPGSGLKSPRYNVDDIPVDRLHLERALDDDSAARGVTGHRYMHDENKLIKKKYKAGPTTQAEVRECSASLENWQLGLISVGPGVLDFGNVYVKSTVVKSFSVFNDLPQAILVAMQYDAEELSRSTPTSQVVPSAHAAGFDVSVCSAVPQTFQRQVVYTINGIHPYKLLIKATITPVQIRMSRADINFRFGEDSLDKTLTEKTLGCATP</sequence>
<dbReference type="InterPro" id="IPR013783">
    <property type="entry name" value="Ig-like_fold"/>
</dbReference>
<dbReference type="PANTHER" id="PTHR45912:SF3">
    <property type="entry name" value="CILIA- AND FLAGELLA-ASSOCIATED PROTEIN 47"/>
    <property type="match status" value="1"/>
</dbReference>
<dbReference type="Gene3D" id="2.60.40.10">
    <property type="entry name" value="Immunoglobulins"/>
    <property type="match status" value="1"/>
</dbReference>
<organism evidence="1 2">
    <name type="scientific">Symbiodinium necroappetens</name>
    <dbReference type="NCBI Taxonomy" id="1628268"/>
    <lineage>
        <taxon>Eukaryota</taxon>
        <taxon>Sar</taxon>
        <taxon>Alveolata</taxon>
        <taxon>Dinophyceae</taxon>
        <taxon>Suessiales</taxon>
        <taxon>Symbiodiniaceae</taxon>
        <taxon>Symbiodinium</taxon>
    </lineage>
</organism>
<dbReference type="OrthoDB" id="447162at2759"/>
<dbReference type="GO" id="GO:0060271">
    <property type="term" value="P:cilium assembly"/>
    <property type="evidence" value="ECO:0007669"/>
    <property type="project" value="TreeGrafter"/>
</dbReference>
<name>A0A812SLJ7_9DINO</name>
<keyword evidence="2" id="KW-1185">Reference proteome</keyword>
<protein>
    <submittedName>
        <fullName evidence="1">CFAP47 protein</fullName>
    </submittedName>
</protein>
<proteinExistence type="predicted"/>
<dbReference type="EMBL" id="CAJNJA010021928">
    <property type="protein sequence ID" value="CAE7484277.1"/>
    <property type="molecule type" value="Genomic_DNA"/>
</dbReference>
<gene>
    <name evidence="1" type="primary">CFAP47</name>
    <name evidence="1" type="ORF">SNEC2469_LOCUS13738</name>
</gene>
<dbReference type="Proteomes" id="UP000601435">
    <property type="component" value="Unassembled WGS sequence"/>
</dbReference>
<evidence type="ECO:0000313" key="1">
    <source>
        <dbReference type="EMBL" id="CAE7484277.1"/>
    </source>
</evidence>
<dbReference type="PANTHER" id="PTHR45912">
    <property type="entry name" value="CILIA- AND FLAGELLA-ASSOCIATED PROTEIN 47"/>
    <property type="match status" value="1"/>
</dbReference>
<evidence type="ECO:0000313" key="2">
    <source>
        <dbReference type="Proteomes" id="UP000601435"/>
    </source>
</evidence>
<feature type="non-terminal residue" evidence="1">
    <location>
        <position position="243"/>
    </location>
</feature>